<gene>
    <name evidence="2" type="ORF">BE04_43925</name>
</gene>
<dbReference type="SUPFAM" id="SSF54427">
    <property type="entry name" value="NTF2-like"/>
    <property type="match status" value="1"/>
</dbReference>
<dbReference type="Gene3D" id="3.10.450.50">
    <property type="match status" value="1"/>
</dbReference>
<evidence type="ECO:0000313" key="2">
    <source>
        <dbReference type="EMBL" id="KYF53651.1"/>
    </source>
</evidence>
<organism evidence="2 3">
    <name type="scientific">Sorangium cellulosum</name>
    <name type="common">Polyangium cellulosum</name>
    <dbReference type="NCBI Taxonomy" id="56"/>
    <lineage>
        <taxon>Bacteria</taxon>
        <taxon>Pseudomonadati</taxon>
        <taxon>Myxococcota</taxon>
        <taxon>Polyangia</taxon>
        <taxon>Polyangiales</taxon>
        <taxon>Polyangiaceae</taxon>
        <taxon>Sorangium</taxon>
    </lineage>
</organism>
<name>A0A150PD82_SORCE</name>
<dbReference type="InterPro" id="IPR037401">
    <property type="entry name" value="SnoaL-like"/>
</dbReference>
<sequence>MLLELYDAVVGRHWDAVRALLTADFVDHNPDARAALGTNGCEAFIAYFRDGETPLHGAQVEIQRMVADAEYAVQPVTHRRTTRHAVRGARARR</sequence>
<evidence type="ECO:0000313" key="3">
    <source>
        <dbReference type="Proteomes" id="UP000075604"/>
    </source>
</evidence>
<dbReference type="Pfam" id="PF12680">
    <property type="entry name" value="SnoaL_2"/>
    <property type="match status" value="1"/>
</dbReference>
<reference evidence="2 3" key="1">
    <citation type="submission" date="2014-02" db="EMBL/GenBank/DDBJ databases">
        <title>The small core and large imbalanced accessory genome model reveals a collaborative survival strategy of Sorangium cellulosum strains in nature.</title>
        <authorList>
            <person name="Han K."/>
            <person name="Peng R."/>
            <person name="Blom J."/>
            <person name="Li Y.-Z."/>
        </authorList>
    </citation>
    <scope>NUCLEOTIDE SEQUENCE [LARGE SCALE GENOMIC DNA]</scope>
    <source>
        <strain evidence="2 3">So0157-18</strain>
    </source>
</reference>
<dbReference type="Proteomes" id="UP000075604">
    <property type="component" value="Unassembled WGS sequence"/>
</dbReference>
<comment type="caution">
    <text evidence="2">The sequence shown here is derived from an EMBL/GenBank/DDBJ whole genome shotgun (WGS) entry which is preliminary data.</text>
</comment>
<feature type="domain" description="SnoaL-like" evidence="1">
    <location>
        <begin position="4"/>
        <end position="87"/>
    </location>
</feature>
<dbReference type="InterPro" id="IPR032710">
    <property type="entry name" value="NTF2-like_dom_sf"/>
</dbReference>
<evidence type="ECO:0000259" key="1">
    <source>
        <dbReference type="Pfam" id="PF12680"/>
    </source>
</evidence>
<dbReference type="AlphaFoldDB" id="A0A150PD82"/>
<proteinExistence type="predicted"/>
<protein>
    <recommendedName>
        <fullName evidence="1">SnoaL-like domain-containing protein</fullName>
    </recommendedName>
</protein>
<accession>A0A150PD82</accession>
<dbReference type="EMBL" id="JELX01002984">
    <property type="protein sequence ID" value="KYF53651.1"/>
    <property type="molecule type" value="Genomic_DNA"/>
</dbReference>